<gene>
    <name evidence="2" type="ORF">NIES267_00980</name>
</gene>
<dbReference type="EMBL" id="AP018227">
    <property type="protein sequence ID" value="BAY80641.1"/>
    <property type="molecule type" value="Genomic_DNA"/>
</dbReference>
<sequence>MVGDSNPKIIQIDGLTMEPLQLSDLDSLTAIWSDPEVTRFLPSRGKPIPREKVERASASFVEHWEKRDYGIWKIVEDETDKMLGYCGLRYLDELNEVELLYGLAKTHWGKGIATKAAKASVSYGFNEANLNRIIALALPENEASKKVIEKTGFKYEKQIHIFNLDGLYYSIER</sequence>
<proteinExistence type="predicted"/>
<dbReference type="GO" id="GO:0016747">
    <property type="term" value="F:acyltransferase activity, transferring groups other than amino-acyl groups"/>
    <property type="evidence" value="ECO:0007669"/>
    <property type="project" value="InterPro"/>
</dbReference>
<dbReference type="SUPFAM" id="SSF55729">
    <property type="entry name" value="Acyl-CoA N-acyltransferases (Nat)"/>
    <property type="match status" value="1"/>
</dbReference>
<evidence type="ECO:0000313" key="3">
    <source>
        <dbReference type="Proteomes" id="UP000218418"/>
    </source>
</evidence>
<name>A0A1Z4LHD1_9CYAN</name>
<organism evidence="2 3">
    <name type="scientific">Calothrix parasitica NIES-267</name>
    <dbReference type="NCBI Taxonomy" id="1973488"/>
    <lineage>
        <taxon>Bacteria</taxon>
        <taxon>Bacillati</taxon>
        <taxon>Cyanobacteriota</taxon>
        <taxon>Cyanophyceae</taxon>
        <taxon>Nostocales</taxon>
        <taxon>Calotrichaceae</taxon>
        <taxon>Calothrix</taxon>
    </lineage>
</organism>
<dbReference type="AlphaFoldDB" id="A0A1Z4LHD1"/>
<dbReference type="InterPro" id="IPR051531">
    <property type="entry name" value="N-acetyltransferase"/>
</dbReference>
<evidence type="ECO:0000313" key="2">
    <source>
        <dbReference type="EMBL" id="BAY80641.1"/>
    </source>
</evidence>
<dbReference type="Gene3D" id="3.40.630.30">
    <property type="match status" value="1"/>
</dbReference>
<feature type="domain" description="N-acetyltransferase" evidence="1">
    <location>
        <begin position="15"/>
        <end position="173"/>
    </location>
</feature>
<dbReference type="InterPro" id="IPR016181">
    <property type="entry name" value="Acyl_CoA_acyltransferase"/>
</dbReference>
<accession>A0A1Z4LHD1</accession>
<protein>
    <submittedName>
        <fullName evidence="2">Putative acetyltransferase</fullName>
    </submittedName>
</protein>
<dbReference type="PANTHER" id="PTHR43792">
    <property type="entry name" value="GNAT FAMILY, PUTATIVE (AFU_ORTHOLOGUE AFUA_3G00765)-RELATED-RELATED"/>
    <property type="match status" value="1"/>
</dbReference>
<dbReference type="InterPro" id="IPR000182">
    <property type="entry name" value="GNAT_dom"/>
</dbReference>
<dbReference type="PROSITE" id="PS51186">
    <property type="entry name" value="GNAT"/>
    <property type="match status" value="1"/>
</dbReference>
<dbReference type="Pfam" id="PF13302">
    <property type="entry name" value="Acetyltransf_3"/>
    <property type="match status" value="1"/>
</dbReference>
<dbReference type="OrthoDB" id="509947at2"/>
<dbReference type="Proteomes" id="UP000218418">
    <property type="component" value="Chromosome"/>
</dbReference>
<reference evidence="2 3" key="1">
    <citation type="submission" date="2017-06" db="EMBL/GenBank/DDBJ databases">
        <title>Genome sequencing of cyanobaciteial culture collection at National Institute for Environmental Studies (NIES).</title>
        <authorList>
            <person name="Hirose Y."/>
            <person name="Shimura Y."/>
            <person name="Fujisawa T."/>
            <person name="Nakamura Y."/>
            <person name="Kawachi M."/>
        </authorList>
    </citation>
    <scope>NUCLEOTIDE SEQUENCE [LARGE SCALE GENOMIC DNA]</scope>
    <source>
        <strain evidence="2 3">NIES-267</strain>
    </source>
</reference>
<keyword evidence="2" id="KW-0808">Transferase</keyword>
<evidence type="ECO:0000259" key="1">
    <source>
        <dbReference type="PROSITE" id="PS51186"/>
    </source>
</evidence>
<keyword evidence="3" id="KW-1185">Reference proteome</keyword>
<dbReference type="PANTHER" id="PTHR43792:SF1">
    <property type="entry name" value="N-ACETYLTRANSFERASE DOMAIN-CONTAINING PROTEIN"/>
    <property type="match status" value="1"/>
</dbReference>